<keyword evidence="2" id="KW-1185">Reference proteome</keyword>
<dbReference type="Proteomes" id="UP001178507">
    <property type="component" value="Unassembled WGS sequence"/>
</dbReference>
<proteinExistence type="predicted"/>
<accession>A0AA36NAU5</accession>
<name>A0AA36NAU5_9DINO</name>
<comment type="caution">
    <text evidence="1">The sequence shown here is derived from an EMBL/GenBank/DDBJ whole genome shotgun (WGS) entry which is preliminary data.</text>
</comment>
<dbReference type="EMBL" id="CAUJNA010003589">
    <property type="protein sequence ID" value="CAJ1405545.1"/>
    <property type="molecule type" value="Genomic_DNA"/>
</dbReference>
<sequence>MRCDGRCISCDDQCIESFVSTWPLPWQCMVKVNTAVGPRASLSIAQMPAYQALPEMKTTAFWLRCMHGASLCQFCHSPGLFKQTSLDVGVVESKCTQLHSIGSAKEPAHDRQTR</sequence>
<reference evidence="1" key="1">
    <citation type="submission" date="2023-08" db="EMBL/GenBank/DDBJ databases">
        <authorList>
            <person name="Chen Y."/>
            <person name="Shah S."/>
            <person name="Dougan E. K."/>
            <person name="Thang M."/>
            <person name="Chan C."/>
        </authorList>
    </citation>
    <scope>NUCLEOTIDE SEQUENCE</scope>
</reference>
<gene>
    <name evidence="1" type="ORF">EVOR1521_LOCUS27718</name>
</gene>
<evidence type="ECO:0000313" key="1">
    <source>
        <dbReference type="EMBL" id="CAJ1405545.1"/>
    </source>
</evidence>
<evidence type="ECO:0000313" key="2">
    <source>
        <dbReference type="Proteomes" id="UP001178507"/>
    </source>
</evidence>
<protein>
    <submittedName>
        <fullName evidence="1">Uncharacterized protein</fullName>
    </submittedName>
</protein>
<organism evidence="1 2">
    <name type="scientific">Effrenium voratum</name>
    <dbReference type="NCBI Taxonomy" id="2562239"/>
    <lineage>
        <taxon>Eukaryota</taxon>
        <taxon>Sar</taxon>
        <taxon>Alveolata</taxon>
        <taxon>Dinophyceae</taxon>
        <taxon>Suessiales</taxon>
        <taxon>Symbiodiniaceae</taxon>
        <taxon>Effrenium</taxon>
    </lineage>
</organism>
<dbReference type="AlphaFoldDB" id="A0AA36NAU5"/>